<accession>A0ACB1A760</accession>
<dbReference type="EMBL" id="CAVMJV010000064">
    <property type="protein sequence ID" value="CAK5087321.1"/>
    <property type="molecule type" value="Genomic_DNA"/>
</dbReference>
<dbReference type="Proteomes" id="UP001497535">
    <property type="component" value="Unassembled WGS sequence"/>
</dbReference>
<gene>
    <name evidence="1" type="ORF">MENTE1834_LOCUS34877</name>
</gene>
<name>A0ACB1A760_MELEN</name>
<organism evidence="1 2">
    <name type="scientific">Meloidogyne enterolobii</name>
    <name type="common">Root-knot nematode worm</name>
    <name type="synonym">Meloidogyne mayaguensis</name>
    <dbReference type="NCBI Taxonomy" id="390850"/>
    <lineage>
        <taxon>Eukaryota</taxon>
        <taxon>Metazoa</taxon>
        <taxon>Ecdysozoa</taxon>
        <taxon>Nematoda</taxon>
        <taxon>Chromadorea</taxon>
        <taxon>Rhabditida</taxon>
        <taxon>Tylenchina</taxon>
        <taxon>Tylenchomorpha</taxon>
        <taxon>Tylenchoidea</taxon>
        <taxon>Meloidogynidae</taxon>
        <taxon>Meloidogyninae</taxon>
        <taxon>Meloidogyne</taxon>
    </lineage>
</organism>
<protein>
    <submittedName>
        <fullName evidence="1">Uncharacterized protein</fullName>
    </submittedName>
</protein>
<comment type="caution">
    <text evidence="1">The sequence shown here is derived from an EMBL/GenBank/DDBJ whole genome shotgun (WGS) entry which is preliminary data.</text>
</comment>
<evidence type="ECO:0000313" key="2">
    <source>
        <dbReference type="Proteomes" id="UP001497535"/>
    </source>
</evidence>
<proteinExistence type="predicted"/>
<sequence length="329" mass="38246">MWELLPCNSFIKVKFITSLTATIDSGLLSRSPSAASTVSGCVANTNNPSGTNYMQSLSQRLEGAERRLLEKEREIQTAKQDTQLARRELDVYKQSLQESERSRDSLTKQCRQLTSELEQMGKKLKEEEEHFQTSQFESRKQSNDFLILKQKIEELKEENEAEMALEKKRNSEKMEKLVYEYESRIRQFVNAQRSQEQLLERLTESESQLDKTQSQLAHMERLQRTQSAIGETWEAQYRTAQSELEGIRDENAALKSRIRRQKKQIELLTQENELSERVIELENNVGRVQNRLQGDKSVSESCTEHYVAKEEQKNSGEEIGSEVPIFTYF</sequence>
<evidence type="ECO:0000313" key="1">
    <source>
        <dbReference type="EMBL" id="CAK5087321.1"/>
    </source>
</evidence>
<reference evidence="1" key="1">
    <citation type="submission" date="2023-11" db="EMBL/GenBank/DDBJ databases">
        <authorList>
            <person name="Poullet M."/>
        </authorList>
    </citation>
    <scope>NUCLEOTIDE SEQUENCE</scope>
    <source>
        <strain evidence="1">E1834</strain>
    </source>
</reference>
<keyword evidence="2" id="KW-1185">Reference proteome</keyword>